<evidence type="ECO:0000259" key="10">
    <source>
        <dbReference type="PROSITE" id="PS50113"/>
    </source>
</evidence>
<sequence length="420" mass="47374">MTDRIDTSASLSCCEQPELQPLIKRLEETDAEMRKYKELFEGLLSAIDSSADAIIIYDLEGNVKYVSDSFSRLFGWTKEELLGKRIPFVPEAEQNVSLAHINQLIQDGISVSGFETRRRTKDGLTLDVSISSSRYLDHKGEPVGILVILRDITAWKSLQRARQRALNHLSHELTTPLAIIDGSLARLARQNLTTEERLTCFQRIKRNLQRLKEVHLMVQQIVAPIEYQPRPFPVIPYILDILDTLRKRSSGRSVAVFQTLEPVDADKIDPDVLKKILDTLVKNSIENTPDGGTVTVILENSPLGPVLHVRDSGVGIFPEDQPFIFEAFHHTQDTEHYSTKNPFDFDAGGKGLELMQLKMFADEGYIDITFKTGRCRHLLTHKEHCPGDISSCPHVENEQGCRESGGTSFSVLFRGPHMQN</sequence>
<keyword evidence="4" id="KW-0808">Transferase</keyword>
<feature type="domain" description="Histidine kinase" evidence="8">
    <location>
        <begin position="168"/>
        <end position="374"/>
    </location>
</feature>
<name>I4C1J4_DESTA</name>
<keyword evidence="12" id="KW-1185">Reference proteome</keyword>
<dbReference type="Pfam" id="PF00512">
    <property type="entry name" value="HisKA"/>
    <property type="match status" value="1"/>
</dbReference>
<evidence type="ECO:0000256" key="1">
    <source>
        <dbReference type="ARBA" id="ARBA00000085"/>
    </source>
</evidence>
<accession>I4C1J4</accession>
<evidence type="ECO:0000256" key="5">
    <source>
        <dbReference type="ARBA" id="ARBA00022777"/>
    </source>
</evidence>
<dbReference type="InterPro" id="IPR005467">
    <property type="entry name" value="His_kinase_dom"/>
</dbReference>
<dbReference type="SUPFAM" id="SSF47384">
    <property type="entry name" value="Homodimeric domain of signal transducing histidine kinase"/>
    <property type="match status" value="1"/>
</dbReference>
<reference evidence="12" key="1">
    <citation type="submission" date="2012-06" db="EMBL/GenBank/DDBJ databases">
        <title>Complete sequence of chromosome of Desulfomonile tiedjei DSM 6799.</title>
        <authorList>
            <person name="Lucas S."/>
            <person name="Copeland A."/>
            <person name="Lapidus A."/>
            <person name="Glavina del Rio T."/>
            <person name="Dalin E."/>
            <person name="Tice H."/>
            <person name="Bruce D."/>
            <person name="Goodwin L."/>
            <person name="Pitluck S."/>
            <person name="Peters L."/>
            <person name="Ovchinnikova G."/>
            <person name="Zeytun A."/>
            <person name="Lu M."/>
            <person name="Kyrpides N."/>
            <person name="Mavromatis K."/>
            <person name="Ivanova N."/>
            <person name="Brettin T."/>
            <person name="Detter J.C."/>
            <person name="Han C."/>
            <person name="Larimer F."/>
            <person name="Land M."/>
            <person name="Hauser L."/>
            <person name="Markowitz V."/>
            <person name="Cheng J.-F."/>
            <person name="Hugenholtz P."/>
            <person name="Woyke T."/>
            <person name="Wu D."/>
            <person name="Spring S."/>
            <person name="Schroeder M."/>
            <person name="Brambilla E."/>
            <person name="Klenk H.-P."/>
            <person name="Eisen J.A."/>
        </authorList>
    </citation>
    <scope>NUCLEOTIDE SEQUENCE [LARGE SCALE GENOMIC DNA]</scope>
    <source>
        <strain evidence="12">ATCC 49306 / DSM 6799 / DCB-1</strain>
    </source>
</reference>
<keyword evidence="5" id="KW-0418">Kinase</keyword>
<dbReference type="GO" id="GO:0005886">
    <property type="term" value="C:plasma membrane"/>
    <property type="evidence" value="ECO:0007669"/>
    <property type="project" value="TreeGrafter"/>
</dbReference>
<dbReference type="Proteomes" id="UP000006055">
    <property type="component" value="Chromosome"/>
</dbReference>
<keyword evidence="7" id="KW-0472">Membrane</keyword>
<evidence type="ECO:0000313" key="11">
    <source>
        <dbReference type="EMBL" id="AFM23435.1"/>
    </source>
</evidence>
<proteinExistence type="predicted"/>
<evidence type="ECO:0000259" key="8">
    <source>
        <dbReference type="PROSITE" id="PS50109"/>
    </source>
</evidence>
<dbReference type="RefSeq" id="WP_014808591.1">
    <property type="nucleotide sequence ID" value="NC_018025.1"/>
</dbReference>
<dbReference type="SMART" id="SM00387">
    <property type="entry name" value="HATPase_c"/>
    <property type="match status" value="1"/>
</dbReference>
<dbReference type="SUPFAM" id="SSF55874">
    <property type="entry name" value="ATPase domain of HSP90 chaperone/DNA topoisomerase II/histidine kinase"/>
    <property type="match status" value="1"/>
</dbReference>
<dbReference type="PROSITE" id="PS50112">
    <property type="entry name" value="PAS"/>
    <property type="match status" value="1"/>
</dbReference>
<dbReference type="Gene3D" id="3.30.565.10">
    <property type="entry name" value="Histidine kinase-like ATPase, C-terminal domain"/>
    <property type="match status" value="1"/>
</dbReference>
<evidence type="ECO:0000256" key="7">
    <source>
        <dbReference type="ARBA" id="ARBA00023136"/>
    </source>
</evidence>
<dbReference type="CDD" id="cd00082">
    <property type="entry name" value="HisKA"/>
    <property type="match status" value="1"/>
</dbReference>
<dbReference type="Gene3D" id="1.10.287.130">
    <property type="match status" value="1"/>
</dbReference>
<dbReference type="SMART" id="SM00388">
    <property type="entry name" value="HisKA"/>
    <property type="match status" value="1"/>
</dbReference>
<dbReference type="CDD" id="cd00130">
    <property type="entry name" value="PAS"/>
    <property type="match status" value="1"/>
</dbReference>
<dbReference type="InterPro" id="IPR003661">
    <property type="entry name" value="HisK_dim/P_dom"/>
</dbReference>
<dbReference type="InterPro" id="IPR003594">
    <property type="entry name" value="HATPase_dom"/>
</dbReference>
<dbReference type="EMBL" id="CP003360">
    <property type="protein sequence ID" value="AFM23435.1"/>
    <property type="molecule type" value="Genomic_DNA"/>
</dbReference>
<dbReference type="EC" id="2.7.13.3" evidence="2"/>
<dbReference type="GO" id="GO:0006355">
    <property type="term" value="P:regulation of DNA-templated transcription"/>
    <property type="evidence" value="ECO:0007669"/>
    <property type="project" value="InterPro"/>
</dbReference>
<dbReference type="STRING" id="706587.Desti_0709"/>
<dbReference type="OrthoDB" id="9121563at2"/>
<dbReference type="Pfam" id="PF00989">
    <property type="entry name" value="PAS"/>
    <property type="match status" value="1"/>
</dbReference>
<evidence type="ECO:0000256" key="3">
    <source>
        <dbReference type="ARBA" id="ARBA00022553"/>
    </source>
</evidence>
<dbReference type="PROSITE" id="PS50109">
    <property type="entry name" value="HIS_KIN"/>
    <property type="match status" value="1"/>
</dbReference>
<dbReference type="GO" id="GO:0016036">
    <property type="term" value="P:cellular response to phosphate starvation"/>
    <property type="evidence" value="ECO:0007669"/>
    <property type="project" value="TreeGrafter"/>
</dbReference>
<protein>
    <recommendedName>
        <fullName evidence="2">histidine kinase</fullName>
        <ecNumber evidence="2">2.7.13.3</ecNumber>
    </recommendedName>
</protein>
<evidence type="ECO:0000259" key="9">
    <source>
        <dbReference type="PROSITE" id="PS50112"/>
    </source>
</evidence>
<dbReference type="GO" id="GO:0000155">
    <property type="term" value="F:phosphorelay sensor kinase activity"/>
    <property type="evidence" value="ECO:0007669"/>
    <property type="project" value="InterPro"/>
</dbReference>
<dbReference type="SMART" id="SM00091">
    <property type="entry name" value="PAS"/>
    <property type="match status" value="1"/>
</dbReference>
<dbReference type="InterPro" id="IPR036890">
    <property type="entry name" value="HATPase_C_sf"/>
</dbReference>
<dbReference type="InterPro" id="IPR000014">
    <property type="entry name" value="PAS"/>
</dbReference>
<dbReference type="Gene3D" id="3.30.450.20">
    <property type="entry name" value="PAS domain"/>
    <property type="match status" value="1"/>
</dbReference>
<dbReference type="PROSITE" id="PS50113">
    <property type="entry name" value="PAC"/>
    <property type="match status" value="1"/>
</dbReference>
<dbReference type="GO" id="GO:0004721">
    <property type="term" value="F:phosphoprotein phosphatase activity"/>
    <property type="evidence" value="ECO:0007669"/>
    <property type="project" value="TreeGrafter"/>
</dbReference>
<organism evidence="11 12">
    <name type="scientific">Desulfomonile tiedjei (strain ATCC 49306 / DSM 6799 / DCB-1)</name>
    <dbReference type="NCBI Taxonomy" id="706587"/>
    <lineage>
        <taxon>Bacteria</taxon>
        <taxon>Pseudomonadati</taxon>
        <taxon>Thermodesulfobacteriota</taxon>
        <taxon>Desulfomonilia</taxon>
        <taxon>Desulfomonilales</taxon>
        <taxon>Desulfomonilaceae</taxon>
        <taxon>Desulfomonile</taxon>
    </lineage>
</organism>
<dbReference type="InterPro" id="IPR035965">
    <property type="entry name" value="PAS-like_dom_sf"/>
</dbReference>
<dbReference type="HOGENOM" id="CLU_653343_0_0_7"/>
<evidence type="ECO:0000313" key="12">
    <source>
        <dbReference type="Proteomes" id="UP000006055"/>
    </source>
</evidence>
<evidence type="ECO:0000256" key="6">
    <source>
        <dbReference type="ARBA" id="ARBA00023012"/>
    </source>
</evidence>
<evidence type="ECO:0000256" key="2">
    <source>
        <dbReference type="ARBA" id="ARBA00012438"/>
    </source>
</evidence>
<dbReference type="InterPro" id="IPR050351">
    <property type="entry name" value="BphY/WalK/GraS-like"/>
</dbReference>
<keyword evidence="6" id="KW-0902">Two-component regulatory system</keyword>
<dbReference type="SUPFAM" id="SSF55785">
    <property type="entry name" value="PYP-like sensor domain (PAS domain)"/>
    <property type="match status" value="1"/>
</dbReference>
<comment type="catalytic activity">
    <reaction evidence="1">
        <text>ATP + protein L-histidine = ADP + protein N-phospho-L-histidine.</text>
        <dbReference type="EC" id="2.7.13.3"/>
    </reaction>
</comment>
<dbReference type="PANTHER" id="PTHR45453">
    <property type="entry name" value="PHOSPHATE REGULON SENSOR PROTEIN PHOR"/>
    <property type="match status" value="1"/>
</dbReference>
<dbReference type="PANTHER" id="PTHR45453:SF1">
    <property type="entry name" value="PHOSPHATE REGULON SENSOR PROTEIN PHOR"/>
    <property type="match status" value="1"/>
</dbReference>
<dbReference type="NCBIfam" id="TIGR00229">
    <property type="entry name" value="sensory_box"/>
    <property type="match status" value="1"/>
</dbReference>
<dbReference type="KEGG" id="dti:Desti_0709"/>
<dbReference type="InterPro" id="IPR013767">
    <property type="entry name" value="PAS_fold"/>
</dbReference>
<dbReference type="Pfam" id="PF02518">
    <property type="entry name" value="HATPase_c"/>
    <property type="match status" value="1"/>
</dbReference>
<keyword evidence="3" id="KW-0597">Phosphoprotein</keyword>
<evidence type="ECO:0000256" key="4">
    <source>
        <dbReference type="ARBA" id="ARBA00022679"/>
    </source>
</evidence>
<feature type="domain" description="PAS" evidence="9">
    <location>
        <begin position="39"/>
        <end position="108"/>
    </location>
</feature>
<dbReference type="AlphaFoldDB" id="I4C1J4"/>
<gene>
    <name evidence="11" type="ordered locus">Desti_0709</name>
</gene>
<dbReference type="eggNOG" id="COG5002">
    <property type="taxonomic scope" value="Bacteria"/>
</dbReference>
<dbReference type="InterPro" id="IPR000700">
    <property type="entry name" value="PAS-assoc_C"/>
</dbReference>
<feature type="domain" description="PAC" evidence="10">
    <location>
        <begin position="112"/>
        <end position="164"/>
    </location>
</feature>
<dbReference type="InterPro" id="IPR036097">
    <property type="entry name" value="HisK_dim/P_sf"/>
</dbReference>